<comment type="caution">
    <text evidence="8">The sequence shown here is derived from an EMBL/GenBank/DDBJ whole genome shotgun (WGS) entry which is preliminary data.</text>
</comment>
<gene>
    <name evidence="8" type="ORF">MSPICULIGERA_LOCUS18753</name>
</gene>
<sequence>MNNDSFVWRHGDRTPVWDYPGDPNANYSWPAGPGELTPRGAVQHKRLGRILRNISFCAPPLFQRAISSAQADMSGFFPNLGNGSLPEPSYRGRIPIHTFPVKTDPAFVPSCPNYDIKQQEYIDSMRPEVMRKFGHLIDLIYTKTGLNVTLNSFDPYNIYDLLHIQRDIYHLTVPDWVTPQVMYDLKQFSIWRISTMVGFGSPPSTEIIRFKGEMLKEILQRFEDKLACLQNPQTPDANCSFLGPLKFYAYSSHDTTVCSVLASLGSYPAIPGHYTHYTICVVLELWMRDGIPYIKIKLRPTQWGQFHIFTQFTTGCPSDEFCDFQTFKNRSLPYLPRNVKLECGLG</sequence>
<evidence type="ECO:0000256" key="2">
    <source>
        <dbReference type="ARBA" id="ARBA00005375"/>
    </source>
</evidence>
<evidence type="ECO:0000256" key="6">
    <source>
        <dbReference type="ARBA" id="ARBA00023157"/>
    </source>
</evidence>
<evidence type="ECO:0000256" key="4">
    <source>
        <dbReference type="ARBA" id="ARBA00022729"/>
    </source>
</evidence>
<keyword evidence="5" id="KW-0378">Hydrolase</keyword>
<evidence type="ECO:0000256" key="5">
    <source>
        <dbReference type="ARBA" id="ARBA00022801"/>
    </source>
</evidence>
<evidence type="ECO:0000256" key="1">
    <source>
        <dbReference type="ARBA" id="ARBA00000032"/>
    </source>
</evidence>
<dbReference type="InterPro" id="IPR000560">
    <property type="entry name" value="His_Pase_clade-2"/>
</dbReference>
<evidence type="ECO:0000313" key="9">
    <source>
        <dbReference type="Proteomes" id="UP001177023"/>
    </source>
</evidence>
<dbReference type="EMBL" id="CATQJA010002659">
    <property type="protein sequence ID" value="CAJ0580556.1"/>
    <property type="molecule type" value="Genomic_DNA"/>
</dbReference>
<dbReference type="InterPro" id="IPR050645">
    <property type="entry name" value="Histidine_acid_phosphatase"/>
</dbReference>
<evidence type="ECO:0000256" key="7">
    <source>
        <dbReference type="ARBA" id="ARBA00023180"/>
    </source>
</evidence>
<dbReference type="AlphaFoldDB" id="A0AA36D4G9"/>
<protein>
    <recommendedName>
        <fullName evidence="3">acid phosphatase</fullName>
        <ecNumber evidence="3">3.1.3.2</ecNumber>
    </recommendedName>
</protein>
<dbReference type="Proteomes" id="UP001177023">
    <property type="component" value="Unassembled WGS sequence"/>
</dbReference>
<dbReference type="PANTHER" id="PTHR11567:SF211">
    <property type="entry name" value="PROSTATIC ACID PHOSPHATASE"/>
    <property type="match status" value="1"/>
</dbReference>
<dbReference type="GO" id="GO:0003993">
    <property type="term" value="F:acid phosphatase activity"/>
    <property type="evidence" value="ECO:0007669"/>
    <property type="project" value="UniProtKB-EC"/>
</dbReference>
<keyword evidence="7" id="KW-0325">Glycoprotein</keyword>
<dbReference type="InterPro" id="IPR029033">
    <property type="entry name" value="His_PPase_superfam"/>
</dbReference>
<dbReference type="Pfam" id="PF00328">
    <property type="entry name" value="His_Phos_2"/>
    <property type="match status" value="1"/>
</dbReference>
<dbReference type="SUPFAM" id="SSF53254">
    <property type="entry name" value="Phosphoglycerate mutase-like"/>
    <property type="match status" value="1"/>
</dbReference>
<dbReference type="Gene3D" id="3.40.50.1240">
    <property type="entry name" value="Phosphoglycerate mutase-like"/>
    <property type="match status" value="1"/>
</dbReference>
<evidence type="ECO:0000313" key="8">
    <source>
        <dbReference type="EMBL" id="CAJ0580556.1"/>
    </source>
</evidence>
<dbReference type="CDD" id="cd07061">
    <property type="entry name" value="HP_HAP_like"/>
    <property type="match status" value="1"/>
</dbReference>
<dbReference type="PROSITE" id="PS00778">
    <property type="entry name" value="HIS_ACID_PHOSPHAT_2"/>
    <property type="match status" value="1"/>
</dbReference>
<comment type="similarity">
    <text evidence="2">Belongs to the histidine acid phosphatase family.</text>
</comment>
<accession>A0AA36D4G9</accession>
<dbReference type="PANTHER" id="PTHR11567">
    <property type="entry name" value="ACID PHOSPHATASE-RELATED"/>
    <property type="match status" value="1"/>
</dbReference>
<dbReference type="EC" id="3.1.3.2" evidence="3"/>
<evidence type="ECO:0000256" key="3">
    <source>
        <dbReference type="ARBA" id="ARBA00012646"/>
    </source>
</evidence>
<comment type="catalytic activity">
    <reaction evidence="1">
        <text>a phosphate monoester + H2O = an alcohol + phosphate</text>
        <dbReference type="Rhea" id="RHEA:15017"/>
        <dbReference type="ChEBI" id="CHEBI:15377"/>
        <dbReference type="ChEBI" id="CHEBI:30879"/>
        <dbReference type="ChEBI" id="CHEBI:43474"/>
        <dbReference type="ChEBI" id="CHEBI:67140"/>
        <dbReference type="EC" id="3.1.3.2"/>
    </reaction>
</comment>
<keyword evidence="4" id="KW-0732">Signal</keyword>
<reference evidence="8" key="1">
    <citation type="submission" date="2023-06" db="EMBL/GenBank/DDBJ databases">
        <authorList>
            <person name="Delattre M."/>
        </authorList>
    </citation>
    <scope>NUCLEOTIDE SEQUENCE</scope>
    <source>
        <strain evidence="8">AF72</strain>
    </source>
</reference>
<keyword evidence="9" id="KW-1185">Reference proteome</keyword>
<keyword evidence="6" id="KW-1015">Disulfide bond</keyword>
<organism evidence="8 9">
    <name type="scientific">Mesorhabditis spiculigera</name>
    <dbReference type="NCBI Taxonomy" id="96644"/>
    <lineage>
        <taxon>Eukaryota</taxon>
        <taxon>Metazoa</taxon>
        <taxon>Ecdysozoa</taxon>
        <taxon>Nematoda</taxon>
        <taxon>Chromadorea</taxon>
        <taxon>Rhabditida</taxon>
        <taxon>Rhabditina</taxon>
        <taxon>Rhabditomorpha</taxon>
        <taxon>Rhabditoidea</taxon>
        <taxon>Rhabditidae</taxon>
        <taxon>Mesorhabditinae</taxon>
        <taxon>Mesorhabditis</taxon>
    </lineage>
</organism>
<feature type="non-terminal residue" evidence="8">
    <location>
        <position position="346"/>
    </location>
</feature>
<name>A0AA36D4G9_9BILA</name>
<dbReference type="InterPro" id="IPR033379">
    <property type="entry name" value="Acid_Pase_AS"/>
</dbReference>
<proteinExistence type="inferred from homology"/>